<gene>
    <name evidence="1" type="ORF">GCM10022280_27680</name>
</gene>
<accession>A0ABP7TEP9</accession>
<evidence type="ECO:0000313" key="2">
    <source>
        <dbReference type="Proteomes" id="UP001500235"/>
    </source>
</evidence>
<evidence type="ECO:0008006" key="3">
    <source>
        <dbReference type="Google" id="ProtNLM"/>
    </source>
</evidence>
<dbReference type="RefSeq" id="WP_344707982.1">
    <property type="nucleotide sequence ID" value="NZ_BAABBQ010000001.1"/>
</dbReference>
<comment type="caution">
    <text evidence="1">The sequence shown here is derived from an EMBL/GenBank/DDBJ whole genome shotgun (WGS) entry which is preliminary data.</text>
</comment>
<dbReference type="Proteomes" id="UP001500235">
    <property type="component" value="Unassembled WGS sequence"/>
</dbReference>
<name>A0ABP7TEP9_9SPHN</name>
<reference evidence="2" key="1">
    <citation type="journal article" date="2019" name="Int. J. Syst. Evol. Microbiol.">
        <title>The Global Catalogue of Microorganisms (GCM) 10K type strain sequencing project: providing services to taxonomists for standard genome sequencing and annotation.</title>
        <authorList>
            <consortium name="The Broad Institute Genomics Platform"/>
            <consortium name="The Broad Institute Genome Sequencing Center for Infectious Disease"/>
            <person name="Wu L."/>
            <person name="Ma J."/>
        </authorList>
    </citation>
    <scope>NUCLEOTIDE SEQUENCE [LARGE SCALE GENOMIC DNA]</scope>
    <source>
        <strain evidence="2">JCM 17563</strain>
    </source>
</reference>
<dbReference type="EMBL" id="BAABBQ010000001">
    <property type="protein sequence ID" value="GAA4025275.1"/>
    <property type="molecule type" value="Genomic_DNA"/>
</dbReference>
<proteinExistence type="predicted"/>
<evidence type="ECO:0000313" key="1">
    <source>
        <dbReference type="EMBL" id="GAA4025275.1"/>
    </source>
</evidence>
<keyword evidence="2" id="KW-1185">Reference proteome</keyword>
<protein>
    <recommendedName>
        <fullName evidence="3">PD-(D/E)XK endonuclease-like domain-containing protein</fullName>
    </recommendedName>
</protein>
<sequence>MSAESTLTFIGGAPKWPRLSKSKIATFEHCARRLWLSVYRRDLAKIDPPTELLFAIGHRFGELVREQVPNGILLDTDPRRVDDAIAETKAILSGPWNRPIFEAALQHEDVIVRPDVLQPDGWGGWRLIEAKSSTAVRNHHVRDAATQVWVARESGLCISSVIIRHARRRLTSPFARALTAPTVDVDVTSEIRNIIRSRSRVAAAAREVIRGPEPQRAVGAHCTYPFRCEFRDHCSQQA</sequence>
<organism evidence="1 2">
    <name type="scientific">Sphingomonas swuensis</name>
    <dbReference type="NCBI Taxonomy" id="977800"/>
    <lineage>
        <taxon>Bacteria</taxon>
        <taxon>Pseudomonadati</taxon>
        <taxon>Pseudomonadota</taxon>
        <taxon>Alphaproteobacteria</taxon>
        <taxon>Sphingomonadales</taxon>
        <taxon>Sphingomonadaceae</taxon>
        <taxon>Sphingomonas</taxon>
    </lineage>
</organism>